<keyword evidence="2" id="KW-1185">Reference proteome</keyword>
<evidence type="ECO:0000313" key="2">
    <source>
        <dbReference type="Proteomes" id="UP000662747"/>
    </source>
</evidence>
<protein>
    <recommendedName>
        <fullName evidence="3">DUF676 domain-containing protein</fullName>
    </recommendedName>
</protein>
<evidence type="ECO:0000313" key="1">
    <source>
        <dbReference type="EMBL" id="QSQ26958.1"/>
    </source>
</evidence>
<name>A0ABX7P915_9BACT</name>
<proteinExistence type="predicted"/>
<dbReference type="InterPro" id="IPR029058">
    <property type="entry name" value="AB_hydrolase_fold"/>
</dbReference>
<evidence type="ECO:0008006" key="3">
    <source>
        <dbReference type="Google" id="ProtNLM"/>
    </source>
</evidence>
<organism evidence="1 2">
    <name type="scientific">Pyxidicoccus parkwayensis</name>
    <dbReference type="NCBI Taxonomy" id="2813578"/>
    <lineage>
        <taxon>Bacteria</taxon>
        <taxon>Pseudomonadati</taxon>
        <taxon>Myxococcota</taxon>
        <taxon>Myxococcia</taxon>
        <taxon>Myxococcales</taxon>
        <taxon>Cystobacterineae</taxon>
        <taxon>Myxococcaceae</taxon>
        <taxon>Pyxidicoccus</taxon>
    </lineage>
</organism>
<sequence length="320" mass="33913">MSLIDRTRNLIQKVGTGTQNTVAKVQTGVAQAANTVKGAAENVGQKLNTVADGFESKGAKALNTISGVFTAPPGSKDKAYDGKLVGAGGQTFEPGTPLSQIPAVTPRNNPNATQTVIYVNGISTDKNGQSAELQAIADQSGMRTIGIHNATEGVVSDLLQCVKDKLDKGKNPAVDTLADTLYSELKAGRSVHLMGYSHGGLITSRALNDVARRLRIEDGMSKAQVEQTMSRLNVETFGAAACKYPDGPNYVHYVNDKDIVPTLFGLGGSGKSPLDFLRDAGKDAKVHYFSEKGMFSGAHALADTYLKHRVPFEQGRTGNF</sequence>
<dbReference type="Proteomes" id="UP000662747">
    <property type="component" value="Chromosome"/>
</dbReference>
<gene>
    <name evidence="1" type="ORF">JY651_19460</name>
</gene>
<accession>A0ABX7P915</accession>
<dbReference type="EMBL" id="CP071090">
    <property type="protein sequence ID" value="QSQ26958.1"/>
    <property type="molecule type" value="Genomic_DNA"/>
</dbReference>
<reference evidence="1 2" key="1">
    <citation type="submission" date="2021-02" db="EMBL/GenBank/DDBJ databases">
        <title>De Novo genome assembly of isolated myxobacteria.</title>
        <authorList>
            <person name="Stevens D.C."/>
        </authorList>
    </citation>
    <scope>NUCLEOTIDE SEQUENCE [LARGE SCALE GENOMIC DNA]</scope>
    <source>
        <strain evidence="2">SCPEA02</strain>
    </source>
</reference>
<dbReference type="RefSeq" id="WP_206728486.1">
    <property type="nucleotide sequence ID" value="NZ_CP071090.1"/>
</dbReference>
<dbReference type="SUPFAM" id="SSF53474">
    <property type="entry name" value="alpha/beta-Hydrolases"/>
    <property type="match status" value="1"/>
</dbReference>